<reference evidence="4" key="1">
    <citation type="journal article" date="2019" name="Int. J. Syst. Evol. Microbiol.">
        <title>The Global Catalogue of Microorganisms (GCM) 10K type strain sequencing project: providing services to taxonomists for standard genome sequencing and annotation.</title>
        <authorList>
            <consortium name="The Broad Institute Genomics Platform"/>
            <consortium name="The Broad Institute Genome Sequencing Center for Infectious Disease"/>
            <person name="Wu L."/>
            <person name="Ma J."/>
        </authorList>
    </citation>
    <scope>NUCLEOTIDE SEQUENCE [LARGE SCALE GENOMIC DNA]</scope>
    <source>
        <strain evidence="4">KCTC 5701</strain>
    </source>
</reference>
<proteinExistence type="predicted"/>
<comment type="caution">
    <text evidence="3">The sequence shown here is derived from an EMBL/GenBank/DDBJ whole genome shotgun (WGS) entry which is preliminary data.</text>
</comment>
<feature type="domain" description="SGNH hydrolase-type esterase" evidence="2">
    <location>
        <begin position="47"/>
        <end position="285"/>
    </location>
</feature>
<dbReference type="PANTHER" id="PTHR37981">
    <property type="entry name" value="LIPASE 2"/>
    <property type="match status" value="1"/>
</dbReference>
<dbReference type="Proteomes" id="UP001596065">
    <property type="component" value="Unassembled WGS sequence"/>
</dbReference>
<evidence type="ECO:0000313" key="4">
    <source>
        <dbReference type="Proteomes" id="UP001596065"/>
    </source>
</evidence>
<keyword evidence="4" id="KW-1185">Reference proteome</keyword>
<feature type="chain" id="PRO_5046714078" evidence="1">
    <location>
        <begin position="37"/>
        <end position="299"/>
    </location>
</feature>
<dbReference type="SUPFAM" id="SSF52266">
    <property type="entry name" value="SGNH hydrolase"/>
    <property type="match status" value="1"/>
</dbReference>
<evidence type="ECO:0000256" key="1">
    <source>
        <dbReference type="SAM" id="SignalP"/>
    </source>
</evidence>
<dbReference type="PANTHER" id="PTHR37981:SF1">
    <property type="entry name" value="SGNH HYDROLASE-TYPE ESTERASE DOMAIN-CONTAINING PROTEIN"/>
    <property type="match status" value="1"/>
</dbReference>
<dbReference type="EMBL" id="JBHSOE010000012">
    <property type="protein sequence ID" value="MFC5655837.1"/>
    <property type="molecule type" value="Genomic_DNA"/>
</dbReference>
<dbReference type="InterPro" id="IPR037460">
    <property type="entry name" value="SEST-like"/>
</dbReference>
<accession>A0ABW0WCF7</accession>
<dbReference type="CDD" id="cd01823">
    <property type="entry name" value="SEST_like"/>
    <property type="match status" value="1"/>
</dbReference>
<dbReference type="InterPro" id="IPR013830">
    <property type="entry name" value="SGNH_hydro"/>
</dbReference>
<dbReference type="GO" id="GO:0016787">
    <property type="term" value="F:hydrolase activity"/>
    <property type="evidence" value="ECO:0007669"/>
    <property type="project" value="UniProtKB-KW"/>
</dbReference>
<gene>
    <name evidence="3" type="ORF">ACFP3J_10095</name>
</gene>
<dbReference type="InterPro" id="IPR036514">
    <property type="entry name" value="SGNH_hydro_sf"/>
</dbReference>
<protein>
    <submittedName>
        <fullName evidence="3">SGNH/GDSL hydrolase family protein</fullName>
        <ecNumber evidence="3">3.1.-.-</ecNumber>
    </submittedName>
</protein>
<evidence type="ECO:0000259" key="2">
    <source>
        <dbReference type="Pfam" id="PF13472"/>
    </source>
</evidence>
<name>A0ABW0WCF7_STRNO</name>
<dbReference type="RefSeq" id="WP_344347587.1">
    <property type="nucleotide sequence ID" value="NZ_BAAASM010000010.1"/>
</dbReference>
<dbReference type="Pfam" id="PF13472">
    <property type="entry name" value="Lipase_GDSL_2"/>
    <property type="match status" value="1"/>
</dbReference>
<keyword evidence="1" id="KW-0732">Signal</keyword>
<dbReference type="Gene3D" id="3.40.50.1110">
    <property type="entry name" value="SGNH hydrolase"/>
    <property type="match status" value="1"/>
</dbReference>
<dbReference type="EC" id="3.1.-.-" evidence="3"/>
<keyword evidence="3" id="KW-0378">Hydrolase</keyword>
<feature type="signal peptide" evidence="1">
    <location>
        <begin position="1"/>
        <end position="36"/>
    </location>
</feature>
<organism evidence="3 4">
    <name type="scientific">Streptomyces nogalater</name>
    <dbReference type="NCBI Taxonomy" id="38314"/>
    <lineage>
        <taxon>Bacteria</taxon>
        <taxon>Bacillati</taxon>
        <taxon>Actinomycetota</taxon>
        <taxon>Actinomycetes</taxon>
        <taxon>Kitasatosporales</taxon>
        <taxon>Streptomycetaceae</taxon>
        <taxon>Streptomyces</taxon>
    </lineage>
</organism>
<evidence type="ECO:0000313" key="3">
    <source>
        <dbReference type="EMBL" id="MFC5655837.1"/>
    </source>
</evidence>
<sequence>MTHFTGRPLPVYRTLAAITVAGATLLSAGAAPSAFAASTADGPNYVALGDSYASGAGLPGVTDAECDRTTAGYAAVVSRTSAGKGRTFKNVTCTGATTAALWNTQGSKPPQLNALTPNTKLVTLTLGGNDVGFTNVLTTCALVASSDPAGSPCEKYFTAGGRDVLGERINTVEGRVRDALTDIRRRSPDAKVIVVGYPALFPDSGVGCAQVPFAKGDFAFLRDVTKKLNRALQRRATAGDRAVRFADTYAVTVGHDMCQPRDRRWIESLNPGEETLAAHPNSVGQFAMAAAAYEAILKP</sequence>